<dbReference type="InterPro" id="IPR046533">
    <property type="entry name" value="DUF6598"/>
</dbReference>
<feature type="region of interest" description="Disordered" evidence="1">
    <location>
        <begin position="1"/>
        <end position="49"/>
    </location>
</feature>
<evidence type="ECO:0000256" key="1">
    <source>
        <dbReference type="SAM" id="MobiDB-lite"/>
    </source>
</evidence>
<accession>A0A921Q0S5</accession>
<dbReference type="PANTHER" id="PTHR33065">
    <property type="entry name" value="OS07G0486400 PROTEIN"/>
    <property type="match status" value="1"/>
</dbReference>
<dbReference type="PANTHER" id="PTHR33065:SF88">
    <property type="entry name" value="OS11G0104220 PROTEIN"/>
    <property type="match status" value="1"/>
</dbReference>
<sequence length="360" mass="40977">MACEVGHQPDQARLRVAADTEHQQDQVEKRRPKASGRMEEPRFEEEEEPEDYEIALFRKEWDLCYAADYGPLEATTVRPMRYTFRPIPKHATREIGLQIFSVKVAKPKEDEDLHWPLHVYGLIATRDSADLRRNLVFNRTRDNCQILTQEDPFLLLTGPSRSVVLIDPVIFEIQLKAKCETESEDKVLNFRVLGYKQNTNFQEPPFIDKMFSHCKRSKLEFAVALLFQSIEATIVVRVFQGSWPDHLRGRVVSRTASISHGDIVLLDSRDGRMPIGGWGDVSLPRCVVSVESEGQLKVDVVASHVDDDNNVVAKDVVDFRPKMAGVSHGICDLGFCKMKISVLWSLPCYVGEEVGLQNRP</sequence>
<feature type="compositionally biased region" description="Basic and acidic residues" evidence="1">
    <location>
        <begin position="10"/>
        <end position="29"/>
    </location>
</feature>
<reference evidence="3" key="1">
    <citation type="journal article" date="2019" name="BMC Genomics">
        <title>A new reference genome for Sorghum bicolor reveals high levels of sequence similarity between sweet and grain genotypes: implications for the genetics of sugar metabolism.</title>
        <authorList>
            <person name="Cooper E.A."/>
            <person name="Brenton Z.W."/>
            <person name="Flinn B.S."/>
            <person name="Jenkins J."/>
            <person name="Shu S."/>
            <person name="Flowers D."/>
            <person name="Luo F."/>
            <person name="Wang Y."/>
            <person name="Xia P."/>
            <person name="Barry K."/>
            <person name="Daum C."/>
            <person name="Lipzen A."/>
            <person name="Yoshinaga Y."/>
            <person name="Schmutz J."/>
            <person name="Saski C."/>
            <person name="Vermerris W."/>
            <person name="Kresovich S."/>
        </authorList>
    </citation>
    <scope>NUCLEOTIDE SEQUENCE</scope>
</reference>
<dbReference type="EMBL" id="CM027689">
    <property type="protein sequence ID" value="KAG0512896.1"/>
    <property type="molecule type" value="Genomic_DNA"/>
</dbReference>
<feature type="domain" description="DUF6598" evidence="2">
    <location>
        <begin position="97"/>
        <end position="342"/>
    </location>
</feature>
<dbReference type="Pfam" id="PF20241">
    <property type="entry name" value="DUF6598"/>
    <property type="match status" value="1"/>
</dbReference>
<reference evidence="3" key="2">
    <citation type="submission" date="2020-10" db="EMBL/GenBank/DDBJ databases">
        <authorList>
            <person name="Cooper E.A."/>
            <person name="Brenton Z.W."/>
            <person name="Flinn B.S."/>
            <person name="Jenkins J."/>
            <person name="Shu S."/>
            <person name="Flowers D."/>
            <person name="Luo F."/>
            <person name="Wang Y."/>
            <person name="Xia P."/>
            <person name="Barry K."/>
            <person name="Daum C."/>
            <person name="Lipzen A."/>
            <person name="Yoshinaga Y."/>
            <person name="Schmutz J."/>
            <person name="Saski C."/>
            <person name="Vermerris W."/>
            <person name="Kresovich S."/>
        </authorList>
    </citation>
    <scope>NUCLEOTIDE SEQUENCE</scope>
</reference>
<dbReference type="Proteomes" id="UP000807115">
    <property type="component" value="Chromosome 10"/>
</dbReference>
<gene>
    <name evidence="3" type="ORF">BDA96_10G054200</name>
</gene>
<protein>
    <recommendedName>
        <fullName evidence="2">DUF6598 domain-containing protein</fullName>
    </recommendedName>
</protein>
<proteinExistence type="predicted"/>
<comment type="caution">
    <text evidence="3">The sequence shown here is derived from an EMBL/GenBank/DDBJ whole genome shotgun (WGS) entry which is preliminary data.</text>
</comment>
<organism evidence="3 4">
    <name type="scientific">Sorghum bicolor</name>
    <name type="common">Sorghum</name>
    <name type="synonym">Sorghum vulgare</name>
    <dbReference type="NCBI Taxonomy" id="4558"/>
    <lineage>
        <taxon>Eukaryota</taxon>
        <taxon>Viridiplantae</taxon>
        <taxon>Streptophyta</taxon>
        <taxon>Embryophyta</taxon>
        <taxon>Tracheophyta</taxon>
        <taxon>Spermatophyta</taxon>
        <taxon>Magnoliopsida</taxon>
        <taxon>Liliopsida</taxon>
        <taxon>Poales</taxon>
        <taxon>Poaceae</taxon>
        <taxon>PACMAD clade</taxon>
        <taxon>Panicoideae</taxon>
        <taxon>Andropogonodae</taxon>
        <taxon>Andropogoneae</taxon>
        <taxon>Sorghinae</taxon>
        <taxon>Sorghum</taxon>
    </lineage>
</organism>
<name>A0A921Q0S5_SORBI</name>
<dbReference type="AlphaFoldDB" id="A0A921Q0S5"/>
<evidence type="ECO:0000313" key="4">
    <source>
        <dbReference type="Proteomes" id="UP000807115"/>
    </source>
</evidence>
<evidence type="ECO:0000313" key="3">
    <source>
        <dbReference type="EMBL" id="KAG0512896.1"/>
    </source>
</evidence>
<evidence type="ECO:0000259" key="2">
    <source>
        <dbReference type="Pfam" id="PF20241"/>
    </source>
</evidence>